<evidence type="ECO:0000259" key="2">
    <source>
        <dbReference type="PROSITE" id="PS00036"/>
    </source>
</evidence>
<accession>A0AAD7JXF0</accession>
<name>A0AAD7JXF0_9AGAR</name>
<dbReference type="GO" id="GO:0003700">
    <property type="term" value="F:DNA-binding transcription factor activity"/>
    <property type="evidence" value="ECO:0007669"/>
    <property type="project" value="InterPro"/>
</dbReference>
<dbReference type="AlphaFoldDB" id="A0AAD7JXF0"/>
<feature type="domain" description="BZIP" evidence="2">
    <location>
        <begin position="41"/>
        <end position="55"/>
    </location>
</feature>
<reference evidence="3" key="1">
    <citation type="submission" date="2023-03" db="EMBL/GenBank/DDBJ databases">
        <title>Massive genome expansion in bonnet fungi (Mycena s.s.) driven by repeated elements and novel gene families across ecological guilds.</title>
        <authorList>
            <consortium name="Lawrence Berkeley National Laboratory"/>
            <person name="Harder C.B."/>
            <person name="Miyauchi S."/>
            <person name="Viragh M."/>
            <person name="Kuo A."/>
            <person name="Thoen E."/>
            <person name="Andreopoulos B."/>
            <person name="Lu D."/>
            <person name="Skrede I."/>
            <person name="Drula E."/>
            <person name="Henrissat B."/>
            <person name="Morin E."/>
            <person name="Kohler A."/>
            <person name="Barry K."/>
            <person name="LaButti K."/>
            <person name="Morin E."/>
            <person name="Salamov A."/>
            <person name="Lipzen A."/>
            <person name="Mereny Z."/>
            <person name="Hegedus B."/>
            <person name="Baldrian P."/>
            <person name="Stursova M."/>
            <person name="Weitz H."/>
            <person name="Taylor A."/>
            <person name="Grigoriev I.V."/>
            <person name="Nagy L.G."/>
            <person name="Martin F."/>
            <person name="Kauserud H."/>
        </authorList>
    </citation>
    <scope>NUCLEOTIDE SEQUENCE</scope>
    <source>
        <strain evidence="3">CBHHK182m</strain>
    </source>
</reference>
<organism evidence="3 4">
    <name type="scientific">Mycena metata</name>
    <dbReference type="NCBI Taxonomy" id="1033252"/>
    <lineage>
        <taxon>Eukaryota</taxon>
        <taxon>Fungi</taxon>
        <taxon>Dikarya</taxon>
        <taxon>Basidiomycota</taxon>
        <taxon>Agaricomycotina</taxon>
        <taxon>Agaricomycetes</taxon>
        <taxon>Agaricomycetidae</taxon>
        <taxon>Agaricales</taxon>
        <taxon>Marasmiineae</taxon>
        <taxon>Mycenaceae</taxon>
        <taxon>Mycena</taxon>
    </lineage>
</organism>
<feature type="region of interest" description="Disordered" evidence="1">
    <location>
        <begin position="32"/>
        <end position="66"/>
    </location>
</feature>
<dbReference type="Proteomes" id="UP001215598">
    <property type="component" value="Unassembled WGS sequence"/>
</dbReference>
<comment type="caution">
    <text evidence="3">The sequence shown here is derived from an EMBL/GenBank/DDBJ whole genome shotgun (WGS) entry which is preliminary data.</text>
</comment>
<feature type="region of interest" description="Disordered" evidence="1">
    <location>
        <begin position="97"/>
        <end position="128"/>
    </location>
</feature>
<dbReference type="PROSITE" id="PS00036">
    <property type="entry name" value="BZIP_BASIC"/>
    <property type="match status" value="1"/>
</dbReference>
<keyword evidence="4" id="KW-1185">Reference proteome</keyword>
<feature type="compositionally biased region" description="Basic residues" evidence="1">
    <location>
        <begin position="32"/>
        <end position="58"/>
    </location>
</feature>
<protein>
    <recommendedName>
        <fullName evidence="2">BZIP domain-containing protein</fullName>
    </recommendedName>
</protein>
<evidence type="ECO:0000313" key="4">
    <source>
        <dbReference type="Proteomes" id="UP001215598"/>
    </source>
</evidence>
<gene>
    <name evidence="3" type="ORF">B0H16DRAFT_1684885</name>
</gene>
<sequence length="225" mass="24829">MSAQLGWMYTDGGVSRKGQRAARDDADIPHVHRTRQRAAHRRTRNGTSASRRRRRRHMPWGQRAGGKEGRVGVILSRSLTVRAWNLLIVVGYTEGASDEEAGCAGPGGRDGKRWTGPSPKRPSSRVASHPSSLKILSARGDFTVAVGVVAWMLHYANVPKYVWWEITHPQDGETEMIFARSVAASAEFRQSAEPSATGPYQRLVTVEAYEIVTAPALQRNSIAWS</sequence>
<dbReference type="InterPro" id="IPR004827">
    <property type="entry name" value="bZIP"/>
</dbReference>
<evidence type="ECO:0000313" key="3">
    <source>
        <dbReference type="EMBL" id="KAJ7773921.1"/>
    </source>
</evidence>
<evidence type="ECO:0000256" key="1">
    <source>
        <dbReference type="SAM" id="MobiDB-lite"/>
    </source>
</evidence>
<dbReference type="EMBL" id="JARKIB010000012">
    <property type="protein sequence ID" value="KAJ7773921.1"/>
    <property type="molecule type" value="Genomic_DNA"/>
</dbReference>
<proteinExistence type="predicted"/>